<accession>A0AAV5N3C9</accession>
<name>A0AAV5N3C9_9GAMM</name>
<evidence type="ECO:0000313" key="3">
    <source>
        <dbReference type="Proteomes" id="UP001058124"/>
    </source>
</evidence>
<dbReference type="RefSeq" id="WP_134388986.1">
    <property type="nucleotide sequence ID" value="NZ_BRLH01000002.1"/>
</dbReference>
<dbReference type="EMBL" id="BRLH01000002">
    <property type="protein sequence ID" value="GKX55167.1"/>
    <property type="molecule type" value="Genomic_DNA"/>
</dbReference>
<protein>
    <recommendedName>
        <fullName evidence="1">DUF7822 domain-containing protein</fullName>
    </recommendedName>
</protein>
<evidence type="ECO:0000259" key="1">
    <source>
        <dbReference type="Pfam" id="PF25135"/>
    </source>
</evidence>
<evidence type="ECO:0000313" key="2">
    <source>
        <dbReference type="EMBL" id="GKX55167.1"/>
    </source>
</evidence>
<sequence>MANAFPSIMCDTTGKEDGIFPSLNDIISQGAIHMANRSYLYSLSNRPTSYADRPETISGLSEWGYCVPLSFRILMSGDPILCPSLVSDGFDEEPEDKKTKLYAISSDFETGFLRLKKFFTILNAAVGDKAPYLSEEIDDALAFLEAHRDSHLLLETIELDMMTAADESALKQSVNDELSRCFFTGIAVDALSDNIDEAVEQLRHAGEVSAGLELVPLSMLNLNADYDRSDDGCPAGVGYWSEHLFFGLWNRAEFEAAL</sequence>
<dbReference type="Pfam" id="PF25135">
    <property type="entry name" value="DUF7822"/>
    <property type="match status" value="1"/>
</dbReference>
<gene>
    <name evidence="2" type="ORF">SOASR030_12790</name>
</gene>
<dbReference type="AlphaFoldDB" id="A0AAV5N3C9"/>
<dbReference type="InterPro" id="IPR056724">
    <property type="entry name" value="DUF7822"/>
</dbReference>
<dbReference type="Proteomes" id="UP001058124">
    <property type="component" value="Unassembled WGS sequence"/>
</dbReference>
<feature type="domain" description="DUF7822" evidence="1">
    <location>
        <begin position="46"/>
        <end position="203"/>
    </location>
</feature>
<reference evidence="2" key="1">
    <citation type="submission" date="2022-06" db="EMBL/GenBank/DDBJ databases">
        <title>Draft genome sequences of Leminorella grimontii str. JCM5902.</title>
        <authorList>
            <person name="Wakabayashi Y."/>
            <person name="Kojima K."/>
        </authorList>
    </citation>
    <scope>NUCLEOTIDE SEQUENCE</scope>
    <source>
        <strain evidence="2">JCM 5902</strain>
    </source>
</reference>
<comment type="caution">
    <text evidence="2">The sequence shown here is derived from an EMBL/GenBank/DDBJ whole genome shotgun (WGS) entry which is preliminary data.</text>
</comment>
<organism evidence="2 3">
    <name type="scientific">Leminorella grimontii</name>
    <dbReference type="NCBI Taxonomy" id="82981"/>
    <lineage>
        <taxon>Bacteria</taxon>
        <taxon>Pseudomonadati</taxon>
        <taxon>Pseudomonadota</taxon>
        <taxon>Gammaproteobacteria</taxon>
        <taxon>Enterobacterales</taxon>
        <taxon>Budviciaceae</taxon>
        <taxon>Leminorella</taxon>
    </lineage>
</organism>
<keyword evidence="3" id="KW-1185">Reference proteome</keyword>
<proteinExistence type="predicted"/>